<proteinExistence type="predicted"/>
<dbReference type="OrthoDB" id="618762at2759"/>
<dbReference type="Proteomes" id="UP000000763">
    <property type="component" value="Chromosome 4"/>
</dbReference>
<dbReference type="PANTHER" id="PTHR47993">
    <property type="entry name" value="OS09G0372900 PROTEIN-RELATED"/>
    <property type="match status" value="1"/>
</dbReference>
<evidence type="ECO:0000259" key="2">
    <source>
        <dbReference type="SMART" id="SM00256"/>
    </source>
</evidence>
<protein>
    <submittedName>
        <fullName evidence="3">OSJNBa0040D17.2 protein</fullName>
    </submittedName>
</protein>
<dbReference type="SUPFAM" id="SSF81383">
    <property type="entry name" value="F-box domain"/>
    <property type="match status" value="1"/>
</dbReference>
<dbReference type="Gene3D" id="1.20.1280.50">
    <property type="match status" value="1"/>
</dbReference>
<dbReference type="InterPro" id="IPR050233">
    <property type="entry name" value="A_thaliana_F-box"/>
</dbReference>
<dbReference type="Pfam" id="PF12937">
    <property type="entry name" value="F-box-like"/>
    <property type="match status" value="1"/>
</dbReference>
<reference evidence="4" key="2">
    <citation type="journal article" date="2008" name="Nucleic Acids Res.">
        <title>The rice annotation project database (RAP-DB): 2008 update.</title>
        <authorList>
            <consortium name="The rice annotation project (RAP)"/>
        </authorList>
    </citation>
    <scope>GENOME REANNOTATION</scope>
    <source>
        <strain evidence="4">cv. Nipponbare</strain>
    </source>
</reference>
<feature type="compositionally biased region" description="Basic residues" evidence="1">
    <location>
        <begin position="19"/>
        <end position="36"/>
    </location>
</feature>
<dbReference type="SMART" id="SM00256">
    <property type="entry name" value="FBOX"/>
    <property type="match status" value="1"/>
</dbReference>
<dbReference type="CDD" id="cd22157">
    <property type="entry name" value="F-box_AtFBW1-like"/>
    <property type="match status" value="1"/>
</dbReference>
<feature type="compositionally biased region" description="Basic and acidic residues" evidence="1">
    <location>
        <begin position="37"/>
        <end position="47"/>
    </location>
</feature>
<gene>
    <name evidence="3" type="primary">OSJNBa0040D17.2</name>
</gene>
<dbReference type="EMBL" id="AL662965">
    <property type="protein sequence ID" value="CAD39623.2"/>
    <property type="molecule type" value="Genomic_DNA"/>
</dbReference>
<dbReference type="InterPro" id="IPR017451">
    <property type="entry name" value="F-box-assoc_interact_dom"/>
</dbReference>
<name>Q7X917_ORYSJ</name>
<dbReference type="InterPro" id="IPR036047">
    <property type="entry name" value="F-box-like_dom_sf"/>
</dbReference>
<dbReference type="InterPro" id="IPR013187">
    <property type="entry name" value="F-box-assoc_dom_typ3"/>
</dbReference>
<sequence>MADAKPKGKGRPSENPAGNRKKKKDTQLRRRHRSLRRRENSLRRPSGDSETMGKAARTGLPPRRRGLPEEIVVWEILVRLPPKPLLRCRQVCRAWRRLTSTGDFLLTHHRHQPTLPLVDRYKCNEEFLLGIVSLDRRAAAARLQPVAQLDDTCYMMSADASCDGLLLLSIGGIWWFICNPITRQFGALHLLCGFMVMGFYKHPPTGDYRLLLYRNQELMSEHLIPGDRNTCYVYTLGSSDVPRCIGWPETSASGATVVLHCSLHWYQRSQDMILVFDTTAESFRWMRAPSDRMKCTLDSGNLFDMDGKLGMYCSNDGCTIVDIWVLQDYKREIWSLKYQVELPVPEIRGMLGGAYHWSAMVLSQEGDVLVLVSCDRWLFYIDTEGNLLASFQHYGDGLFTIGLKLKPSLVQHAFFPLLDSYAVNASPFI</sequence>
<accession>Q7X917</accession>
<dbReference type="AlphaFoldDB" id="Q7X917"/>
<evidence type="ECO:0000256" key="1">
    <source>
        <dbReference type="SAM" id="MobiDB-lite"/>
    </source>
</evidence>
<dbReference type="InterPro" id="IPR001810">
    <property type="entry name" value="F-box_dom"/>
</dbReference>
<dbReference type="NCBIfam" id="TIGR01640">
    <property type="entry name" value="F_box_assoc_1"/>
    <property type="match status" value="1"/>
</dbReference>
<evidence type="ECO:0000313" key="3">
    <source>
        <dbReference type="EMBL" id="CAD39623.2"/>
    </source>
</evidence>
<feature type="region of interest" description="Disordered" evidence="1">
    <location>
        <begin position="1"/>
        <end position="63"/>
    </location>
</feature>
<dbReference type="HOGENOM" id="CLU_032609_3_0_1"/>
<dbReference type="Pfam" id="PF08268">
    <property type="entry name" value="FBA_3"/>
    <property type="match status" value="1"/>
</dbReference>
<reference evidence="4" key="1">
    <citation type="journal article" date="2005" name="Nature">
        <title>The map-based sequence of the rice genome.</title>
        <authorList>
            <consortium name="International rice genome sequencing project (IRGSP)"/>
            <person name="Matsumoto T."/>
            <person name="Wu J."/>
            <person name="Kanamori H."/>
            <person name="Katayose Y."/>
            <person name="Fujisawa M."/>
            <person name="Namiki N."/>
            <person name="Mizuno H."/>
            <person name="Yamamoto K."/>
            <person name="Antonio B.A."/>
            <person name="Baba T."/>
            <person name="Sakata K."/>
            <person name="Nagamura Y."/>
            <person name="Aoki H."/>
            <person name="Arikawa K."/>
            <person name="Arita K."/>
            <person name="Bito T."/>
            <person name="Chiden Y."/>
            <person name="Fujitsuka N."/>
            <person name="Fukunaka R."/>
            <person name="Hamada M."/>
            <person name="Harada C."/>
            <person name="Hayashi A."/>
            <person name="Hijishita S."/>
            <person name="Honda M."/>
            <person name="Hosokawa S."/>
            <person name="Ichikawa Y."/>
            <person name="Idonuma A."/>
            <person name="Iijima M."/>
            <person name="Ikeda M."/>
            <person name="Ikeno M."/>
            <person name="Ito K."/>
            <person name="Ito S."/>
            <person name="Ito T."/>
            <person name="Ito Y."/>
            <person name="Ito Y."/>
            <person name="Iwabuchi A."/>
            <person name="Kamiya K."/>
            <person name="Karasawa W."/>
            <person name="Kurita K."/>
            <person name="Katagiri S."/>
            <person name="Kikuta A."/>
            <person name="Kobayashi H."/>
            <person name="Kobayashi N."/>
            <person name="Machita K."/>
            <person name="Maehara T."/>
            <person name="Masukawa M."/>
            <person name="Mizubayashi T."/>
            <person name="Mukai Y."/>
            <person name="Nagasaki H."/>
            <person name="Nagata Y."/>
            <person name="Naito S."/>
            <person name="Nakashima M."/>
            <person name="Nakama Y."/>
            <person name="Nakamichi Y."/>
            <person name="Nakamura M."/>
            <person name="Meguro A."/>
            <person name="Negishi M."/>
            <person name="Ohta I."/>
            <person name="Ohta T."/>
            <person name="Okamoto M."/>
            <person name="Ono N."/>
            <person name="Saji S."/>
            <person name="Sakaguchi M."/>
            <person name="Sakai K."/>
            <person name="Shibata M."/>
            <person name="Shimokawa T."/>
            <person name="Song J."/>
            <person name="Takazaki Y."/>
            <person name="Terasawa K."/>
            <person name="Tsugane M."/>
            <person name="Tsuji K."/>
            <person name="Ueda S."/>
            <person name="Waki K."/>
            <person name="Yamagata H."/>
            <person name="Yamamoto M."/>
            <person name="Yamamoto S."/>
            <person name="Yamane H."/>
            <person name="Yoshiki S."/>
            <person name="Yoshihara R."/>
            <person name="Yukawa K."/>
            <person name="Zhong H."/>
            <person name="Yano M."/>
            <person name="Yuan Q."/>
            <person name="Ouyang S."/>
            <person name="Liu J."/>
            <person name="Jones K.M."/>
            <person name="Gansberger K."/>
            <person name="Moffat K."/>
            <person name="Hill J."/>
            <person name="Bera J."/>
            <person name="Fadrosh D."/>
            <person name="Jin S."/>
            <person name="Johri S."/>
            <person name="Kim M."/>
            <person name="Overton L."/>
            <person name="Reardon M."/>
            <person name="Tsitrin T."/>
            <person name="Vuong H."/>
            <person name="Weaver B."/>
            <person name="Ciecko A."/>
            <person name="Tallon L."/>
            <person name="Jackson J."/>
            <person name="Pai G."/>
            <person name="Aken S.V."/>
            <person name="Utterback T."/>
            <person name="Reidmuller S."/>
            <person name="Feldblyum T."/>
            <person name="Hsiao J."/>
            <person name="Zismann V."/>
            <person name="Iobst S."/>
            <person name="de Vazeille A.R."/>
            <person name="Buell C.R."/>
            <person name="Ying K."/>
            <person name="Li Y."/>
            <person name="Lu T."/>
            <person name="Huang Y."/>
            <person name="Zhao Q."/>
            <person name="Feng Q."/>
            <person name="Zhang L."/>
            <person name="Zhu J."/>
            <person name="Weng Q."/>
            <person name="Mu J."/>
            <person name="Lu Y."/>
            <person name="Fan D."/>
            <person name="Liu Y."/>
            <person name="Guan J."/>
            <person name="Zhang Y."/>
            <person name="Yu S."/>
            <person name="Liu X."/>
            <person name="Zhang Y."/>
            <person name="Hong G."/>
            <person name="Han B."/>
            <person name="Choisne N."/>
            <person name="Demange N."/>
            <person name="Orjeda G."/>
            <person name="Samain S."/>
            <person name="Cattolico L."/>
            <person name="Pelletier E."/>
            <person name="Couloux A."/>
            <person name="Segurens B."/>
            <person name="Wincker P."/>
            <person name="D'Hont A."/>
            <person name="Scarpelli C."/>
            <person name="Weissenbach J."/>
            <person name="Salanoubat M."/>
            <person name="Quetier F."/>
            <person name="Yu Y."/>
            <person name="Kim H.R."/>
            <person name="Rambo T."/>
            <person name="Currie J."/>
            <person name="Collura K."/>
            <person name="Luo M."/>
            <person name="Yang T."/>
            <person name="Ammiraju J.S.S."/>
            <person name="Engler F."/>
            <person name="Soderlund C."/>
            <person name="Wing R.A."/>
            <person name="Palmer L.E."/>
            <person name="de la Bastide M."/>
            <person name="Spiegel L."/>
            <person name="Nascimento L."/>
            <person name="Zutavern T."/>
            <person name="O'Shaughnessy A."/>
            <person name="Dike S."/>
            <person name="Dedhia N."/>
            <person name="Preston R."/>
            <person name="Balija V."/>
            <person name="McCombie W.R."/>
            <person name="Chow T."/>
            <person name="Chen H."/>
            <person name="Chung M."/>
            <person name="Chen C."/>
            <person name="Shaw J."/>
            <person name="Wu H."/>
            <person name="Hsiao K."/>
            <person name="Chao Y."/>
            <person name="Chu M."/>
            <person name="Cheng C."/>
            <person name="Hour A."/>
            <person name="Lee P."/>
            <person name="Lin S."/>
            <person name="Lin Y."/>
            <person name="Liou J."/>
            <person name="Liu S."/>
            <person name="Hsing Y."/>
            <person name="Raghuvanshi S."/>
            <person name="Mohanty A."/>
            <person name="Bharti A.K."/>
            <person name="Gaur A."/>
            <person name="Gupta V."/>
            <person name="Kumar D."/>
            <person name="Ravi V."/>
            <person name="Vij S."/>
            <person name="Kapur A."/>
            <person name="Khurana P."/>
            <person name="Khurana P."/>
            <person name="Khurana J.P."/>
            <person name="Tyagi A.K."/>
            <person name="Gaikwad K."/>
            <person name="Singh A."/>
            <person name="Dalal V."/>
            <person name="Srivastava S."/>
            <person name="Dixit A."/>
            <person name="Pal A.K."/>
            <person name="Ghazi I.A."/>
            <person name="Yadav M."/>
            <person name="Pandit A."/>
            <person name="Bhargava A."/>
            <person name="Sureshbabu K."/>
            <person name="Batra K."/>
            <person name="Sharma T.R."/>
            <person name="Mohapatra T."/>
            <person name="Singh N.K."/>
            <person name="Messing J."/>
            <person name="Nelson A.B."/>
            <person name="Fuks G."/>
            <person name="Kavchok S."/>
            <person name="Keizer G."/>
            <person name="Linton E."/>
            <person name="Llaca V."/>
            <person name="Song R."/>
            <person name="Tanyolac B."/>
            <person name="Young S."/>
            <person name="Ho-Il K."/>
            <person name="Hahn J.H."/>
            <person name="Sangsakoo G."/>
            <person name="Vanavichit A."/>
            <person name="de Mattos Luiz.A.T."/>
            <person name="Zimmer P.D."/>
            <person name="Malone G."/>
            <person name="Dellagostin O."/>
            <person name="de Oliveira A.C."/>
            <person name="Bevan M."/>
            <person name="Bancroft I."/>
            <person name="Minx P."/>
            <person name="Cordum H."/>
            <person name="Wilson R."/>
            <person name="Cheng Z."/>
            <person name="Jin W."/>
            <person name="Jiang J."/>
            <person name="Leong S.A."/>
            <person name="Iwama H."/>
            <person name="Gojobori T."/>
            <person name="Itoh T."/>
            <person name="Niimura Y."/>
            <person name="Fujii Y."/>
            <person name="Habara T."/>
            <person name="Sakai H."/>
            <person name="Sato Y."/>
            <person name="Wilson G."/>
            <person name="Kumar K."/>
            <person name="McCouch S."/>
            <person name="Juretic N."/>
            <person name="Hoen D."/>
            <person name="Wright S."/>
            <person name="Bruskiewich R."/>
            <person name="Bureau T."/>
            <person name="Miyao A."/>
            <person name="Hirochika H."/>
            <person name="Nishikawa T."/>
            <person name="Kadowaki K."/>
            <person name="Sugiura M."/>
            <person name="Burr B."/>
            <person name="Sasaki T."/>
        </authorList>
    </citation>
    <scope>NUCLEOTIDE SEQUENCE [LARGE SCALE GENOMIC DNA]</scope>
    <source>
        <strain evidence="4">cv. Nipponbare</strain>
    </source>
</reference>
<dbReference type="PANTHER" id="PTHR47993:SF382">
    <property type="entry name" value="OS04G0193300 PROTEIN"/>
    <property type="match status" value="1"/>
</dbReference>
<feature type="domain" description="F-box" evidence="2">
    <location>
        <begin position="67"/>
        <end position="108"/>
    </location>
</feature>
<organism evidence="3 4">
    <name type="scientific">Oryza sativa subsp. japonica</name>
    <name type="common">Rice</name>
    <dbReference type="NCBI Taxonomy" id="39947"/>
    <lineage>
        <taxon>Eukaryota</taxon>
        <taxon>Viridiplantae</taxon>
        <taxon>Streptophyta</taxon>
        <taxon>Embryophyta</taxon>
        <taxon>Tracheophyta</taxon>
        <taxon>Spermatophyta</taxon>
        <taxon>Magnoliopsida</taxon>
        <taxon>Liliopsida</taxon>
        <taxon>Poales</taxon>
        <taxon>Poaceae</taxon>
        <taxon>BOP clade</taxon>
        <taxon>Oryzoideae</taxon>
        <taxon>Oryzeae</taxon>
        <taxon>Oryzinae</taxon>
        <taxon>Oryza</taxon>
        <taxon>Oryza sativa</taxon>
    </lineage>
</organism>
<evidence type="ECO:0000313" key="4">
    <source>
        <dbReference type="Proteomes" id="UP000000763"/>
    </source>
</evidence>